<dbReference type="STRING" id="679197.HMPREF9336_02760"/>
<dbReference type="InterPro" id="IPR019639">
    <property type="entry name" value="DUF2505"/>
</dbReference>
<dbReference type="Pfam" id="PF10698">
    <property type="entry name" value="DUF2505"/>
    <property type="match status" value="1"/>
</dbReference>
<dbReference type="eggNOG" id="COG3832">
    <property type="taxonomic scope" value="Bacteria"/>
</dbReference>
<comment type="caution">
    <text evidence="1">The sequence shown here is derived from an EMBL/GenBank/DDBJ whole genome shotgun (WGS) entry which is preliminary data.</text>
</comment>
<protein>
    <recommendedName>
        <fullName evidence="3">DUF2505 domain-containing protein</fullName>
    </recommendedName>
</protein>
<dbReference type="EMBL" id="ACZI02000002">
    <property type="protein sequence ID" value="EFV12400.1"/>
    <property type="molecule type" value="Genomic_DNA"/>
</dbReference>
<keyword evidence="2" id="KW-1185">Reference proteome</keyword>
<gene>
    <name evidence="1" type="ORF">HMPREF9336_02760</name>
</gene>
<dbReference type="HOGENOM" id="CLU_104590_0_1_11"/>
<dbReference type="RefSeq" id="WP_007471322.1">
    <property type="nucleotide sequence ID" value="NZ_KI391953.1"/>
</dbReference>
<organism evidence="1 2">
    <name type="scientific">Segniliparus rugosus (strain ATCC BAA-974 / DSM 45345 / CCUG 50838 / CIP 108380 / JCM 13579 / CDC 945)</name>
    <dbReference type="NCBI Taxonomy" id="679197"/>
    <lineage>
        <taxon>Bacteria</taxon>
        <taxon>Bacillati</taxon>
        <taxon>Actinomycetota</taxon>
        <taxon>Actinomycetes</taxon>
        <taxon>Mycobacteriales</taxon>
        <taxon>Segniliparaceae</taxon>
        <taxon>Segniliparus</taxon>
    </lineage>
</organism>
<reference evidence="1 2" key="1">
    <citation type="journal article" date="2011" name="Stand. Genomic Sci.">
        <title>High quality draft genome sequence of Segniliparus rugosus CDC 945(T)= (ATCC BAA-974(T)).</title>
        <authorList>
            <person name="Earl A.M."/>
            <person name="Desjardins C.A."/>
            <person name="Fitzgerald M.G."/>
            <person name="Arachchi H.M."/>
            <person name="Zeng Q."/>
            <person name="Mehta T."/>
            <person name="Griggs A."/>
            <person name="Birren B.W."/>
            <person name="Toney N.C."/>
            <person name="Carr J."/>
            <person name="Posey J."/>
            <person name="Butler W.R."/>
        </authorList>
    </citation>
    <scope>NUCLEOTIDE SEQUENCE [LARGE SCALE GENOMIC DNA]</scope>
    <source>
        <strain evidence="2">ATCC BAA-974 / DSM 45345 / CCUG 50838 / CIP 108380 / JCM 13579 / CDC 945</strain>
    </source>
</reference>
<accession>E5XTD8</accession>
<dbReference type="AlphaFoldDB" id="E5XTD8"/>
<sequence>MATPIDYSAEFSVDSKRLHDVLTSQAYWTDRINEVGGEGSTLAFGPDPDGEPVEEGWFSVRSSHIIPADELPPMIAKIRSGDLVIERSEHWSPLKDGNAVGWYTVSVPGTPARVRGEGKLTSTGGGSAVSYTGEVKVSIPFLGAKIESNLSGQVVELLDKERDFTTAWLAEH</sequence>
<name>E5XTD8_SEGRC</name>
<evidence type="ECO:0008006" key="3">
    <source>
        <dbReference type="Google" id="ProtNLM"/>
    </source>
</evidence>
<dbReference type="OrthoDB" id="5178774at2"/>
<evidence type="ECO:0000313" key="2">
    <source>
        <dbReference type="Proteomes" id="UP000004816"/>
    </source>
</evidence>
<proteinExistence type="predicted"/>
<evidence type="ECO:0000313" key="1">
    <source>
        <dbReference type="EMBL" id="EFV12400.1"/>
    </source>
</evidence>
<dbReference type="Proteomes" id="UP000004816">
    <property type="component" value="Unassembled WGS sequence"/>
</dbReference>